<accession>A0AAV5NTH9</accession>
<sequence length="551" mass="62417">MSTGNLLAEEKTKDLTLNLGTTEHIELNVEARETTRISVTSNRSQYIRGTFSYDGDLASIKVYRSDQSLSKSLFNRAQARELHTIDAHTSEPQVGDSQDLTTYSSQKRIEEEIYLYLQHADTYSIEVKAGNKASNVHFSLWDVPLKEDRVVNPSEPILSPRLKRLQNAIDDNETSAEERFWTEIEAHGTPLIEPQSGDEVLLTFLWKGDVNNVRLLGAPYDGHAHLSRMENSKTWYKSYRVPKDFRLSYQVAPNMPRLESPQGWEQRRAILATLQADPNNLNPWPVPEEGRVYSTIESGNPPSAHWLDGAVSQQGKLTHHTFSSELLDNSRKLSIYRPFNDQKLNADTPLLILFDGDAFLDKGLTPFVLDALIEAGELAPMRAVFVNNPSRKLRGTELPPNPEFAKMMATELIPWLAKHHEISPNSEQVVLSGASYGGLASLYIAHQYPDVFGKVLSQSGSFWWSHEDSEWLTKKISQSPHKPIQVYLNAGLFEVKPDFANILGTNRNMHQVLKDKGYQVMLKEFASGHDYFSWRITLVDGLKRLFPMPVK</sequence>
<dbReference type="GO" id="GO:0008849">
    <property type="term" value="F:enterochelin esterase activity"/>
    <property type="evidence" value="ECO:0007669"/>
    <property type="project" value="InterPro"/>
</dbReference>
<gene>
    <name evidence="6" type="ORF">GCM10007932_32720</name>
</gene>
<reference evidence="7" key="1">
    <citation type="journal article" date="2019" name="Int. J. Syst. Evol. Microbiol.">
        <title>The Global Catalogue of Microorganisms (GCM) 10K type strain sequencing project: providing services to taxonomists for standard genome sequencing and annotation.</title>
        <authorList>
            <consortium name="The Broad Institute Genomics Platform"/>
            <consortium name="The Broad Institute Genome Sequencing Center for Infectious Disease"/>
            <person name="Wu L."/>
            <person name="Ma J."/>
        </authorList>
    </citation>
    <scope>NUCLEOTIDE SEQUENCE [LARGE SCALE GENOMIC DNA]</scope>
    <source>
        <strain evidence="7">NBRC 15640</strain>
    </source>
</reference>
<evidence type="ECO:0000259" key="5">
    <source>
        <dbReference type="Pfam" id="PF11806"/>
    </source>
</evidence>
<dbReference type="SUPFAM" id="SSF81296">
    <property type="entry name" value="E set domains"/>
    <property type="match status" value="1"/>
</dbReference>
<evidence type="ECO:0000256" key="3">
    <source>
        <dbReference type="ARBA" id="ARBA00022801"/>
    </source>
</evidence>
<dbReference type="GO" id="GO:0005506">
    <property type="term" value="F:iron ion binding"/>
    <property type="evidence" value="ECO:0007669"/>
    <property type="project" value="InterPro"/>
</dbReference>
<dbReference type="SUPFAM" id="SSF53474">
    <property type="entry name" value="alpha/beta-Hydrolases"/>
    <property type="match status" value="1"/>
</dbReference>
<proteinExistence type="inferred from homology"/>
<dbReference type="GO" id="GO:0006826">
    <property type="term" value="P:iron ion transport"/>
    <property type="evidence" value="ECO:0007669"/>
    <property type="project" value="InterPro"/>
</dbReference>
<keyword evidence="2" id="KW-0963">Cytoplasm</keyword>
<dbReference type="Gene3D" id="3.40.50.1820">
    <property type="entry name" value="alpha/beta hydrolase"/>
    <property type="match status" value="1"/>
</dbReference>
<dbReference type="EMBL" id="BSNX01000041">
    <property type="protein sequence ID" value="GLQ73912.1"/>
    <property type="molecule type" value="Genomic_DNA"/>
</dbReference>
<evidence type="ECO:0000313" key="6">
    <source>
        <dbReference type="EMBL" id="GLQ73912.1"/>
    </source>
</evidence>
<organism evidence="6 7">
    <name type="scientific">Vibrio penaeicida</name>
    <dbReference type="NCBI Taxonomy" id="104609"/>
    <lineage>
        <taxon>Bacteria</taxon>
        <taxon>Pseudomonadati</taxon>
        <taxon>Pseudomonadota</taxon>
        <taxon>Gammaproteobacteria</taxon>
        <taxon>Vibrionales</taxon>
        <taxon>Vibrionaceae</taxon>
        <taxon>Vibrio</taxon>
    </lineage>
</organism>
<dbReference type="InterPro" id="IPR021764">
    <property type="entry name" value="Enterochelin_esterase_N"/>
</dbReference>
<dbReference type="InterPro" id="IPR000801">
    <property type="entry name" value="Esterase-like"/>
</dbReference>
<name>A0AAV5NTH9_9VIBR</name>
<dbReference type="PANTHER" id="PTHR48098:SF3">
    <property type="entry name" value="IRON(III) ENTEROBACTIN ESTERASE"/>
    <property type="match status" value="1"/>
</dbReference>
<dbReference type="Gene3D" id="2.60.40.10">
    <property type="entry name" value="Immunoglobulins"/>
    <property type="match status" value="1"/>
</dbReference>
<comment type="caution">
    <text evidence="6">The sequence shown here is derived from an EMBL/GenBank/DDBJ whole genome shotgun (WGS) entry which is preliminary data.</text>
</comment>
<dbReference type="AlphaFoldDB" id="A0AAV5NTH9"/>
<evidence type="ECO:0000256" key="4">
    <source>
        <dbReference type="ARBA" id="ARBA00024201"/>
    </source>
</evidence>
<dbReference type="Pfam" id="PF11806">
    <property type="entry name" value="Enterochelin_N"/>
    <property type="match status" value="1"/>
</dbReference>
<comment type="similarity">
    <text evidence="4">Belongs to the Fes family.</text>
</comment>
<dbReference type="InterPro" id="IPR050583">
    <property type="entry name" value="Mycobacterial_A85_antigen"/>
</dbReference>
<evidence type="ECO:0000256" key="2">
    <source>
        <dbReference type="ARBA" id="ARBA00022490"/>
    </source>
</evidence>
<dbReference type="Proteomes" id="UP001156690">
    <property type="component" value="Unassembled WGS sequence"/>
</dbReference>
<protein>
    <recommendedName>
        <fullName evidence="5">Enterochelin esterase N-terminal domain-containing protein</fullName>
    </recommendedName>
</protein>
<dbReference type="GO" id="GO:0005737">
    <property type="term" value="C:cytoplasm"/>
    <property type="evidence" value="ECO:0007669"/>
    <property type="project" value="UniProtKB-SubCell"/>
</dbReference>
<evidence type="ECO:0000256" key="1">
    <source>
        <dbReference type="ARBA" id="ARBA00004496"/>
    </source>
</evidence>
<dbReference type="InterPro" id="IPR029058">
    <property type="entry name" value="AB_hydrolase_fold"/>
</dbReference>
<comment type="subcellular location">
    <subcellularLocation>
        <location evidence="1">Cytoplasm</location>
    </subcellularLocation>
</comment>
<dbReference type="Pfam" id="PF00756">
    <property type="entry name" value="Esterase"/>
    <property type="match status" value="1"/>
</dbReference>
<evidence type="ECO:0000313" key="7">
    <source>
        <dbReference type="Proteomes" id="UP001156690"/>
    </source>
</evidence>
<dbReference type="InterPro" id="IPR014756">
    <property type="entry name" value="Ig_E-set"/>
</dbReference>
<dbReference type="PANTHER" id="PTHR48098">
    <property type="entry name" value="ENTEROCHELIN ESTERASE-RELATED"/>
    <property type="match status" value="1"/>
</dbReference>
<dbReference type="InterPro" id="IPR013783">
    <property type="entry name" value="Ig-like_fold"/>
</dbReference>
<keyword evidence="3" id="KW-0378">Hydrolase</keyword>
<feature type="domain" description="Enterochelin esterase N-terminal" evidence="5">
    <location>
        <begin position="202"/>
        <end position="306"/>
    </location>
</feature>
<keyword evidence="7" id="KW-1185">Reference proteome</keyword>